<evidence type="ECO:0000313" key="2">
    <source>
        <dbReference type="EMBL" id="UQS82244.1"/>
    </source>
</evidence>
<reference evidence="2" key="1">
    <citation type="journal article" date="2022" name="Int. J. Syst. Evol. Microbiol.">
        <title>Apilactobacillus apisilvae sp. nov., Nicolia spurrieriana gen. nov. sp. nov., Bombilactobacillus folatiphilus sp. nov. and Bombilactobacillus thymidiniphilus sp. nov., four new lactic acid bacterial isolates from stingless bees Tetragonula carbonaria and Austroplebeia australis.</title>
        <authorList>
            <person name="Oliphant S.A."/>
            <person name="Watson-Haigh N.S."/>
            <person name="Sumby K.M."/>
            <person name="Gardner J."/>
            <person name="Groom S."/>
            <person name="Jiranek V."/>
        </authorList>
    </citation>
    <scope>NUCLEOTIDE SEQUENCE</scope>
    <source>
        <strain evidence="2">SG4_D2</strain>
    </source>
</reference>
<protein>
    <recommendedName>
        <fullName evidence="4">Surface layer protein A domain-containing protein</fullName>
    </recommendedName>
</protein>
<dbReference type="EMBL" id="CP093366">
    <property type="protein sequence ID" value="UQS82244.1"/>
    <property type="molecule type" value="Genomic_DNA"/>
</dbReference>
<dbReference type="Proteomes" id="UP000831495">
    <property type="component" value="Chromosome"/>
</dbReference>
<accession>A0ABY4P9G4</accession>
<sequence length="239" mass="26494">MKLNKILFSAMVSFGILCTGAQTVSAAQVISPRSKVYYSNGQTTTIYSDPNLTQTTGKTLDRNVDQWEIFGEAINDAGQRTAVNLGGNQWISTCDAPKYHDIAEGSYVFNEAFSNYRPIQLYSDPQLTQPIGKLSTQYADWRINQVDFVDQSEAIYSIDVGNNQWASVEAFDYLLPQVVCVQPGTQLCDQLGHSTGKIIQNVTNMMYSTYGVKSIDGQLYVRLGSDQQWVLAQKVSPVA</sequence>
<proteinExistence type="predicted"/>
<evidence type="ECO:0000313" key="3">
    <source>
        <dbReference type="Proteomes" id="UP000831495"/>
    </source>
</evidence>
<feature type="chain" id="PRO_5046604023" description="Surface layer protein A domain-containing protein" evidence="1">
    <location>
        <begin position="27"/>
        <end position="239"/>
    </location>
</feature>
<gene>
    <name evidence="2" type="ORF">MOO45_00690</name>
</gene>
<evidence type="ECO:0000256" key="1">
    <source>
        <dbReference type="SAM" id="SignalP"/>
    </source>
</evidence>
<evidence type="ECO:0008006" key="4">
    <source>
        <dbReference type="Google" id="ProtNLM"/>
    </source>
</evidence>
<keyword evidence="1" id="KW-0732">Signal</keyword>
<dbReference type="RefSeq" id="WP_249514514.1">
    <property type="nucleotide sequence ID" value="NZ_CP093366.1"/>
</dbReference>
<name>A0ABY4P9G4_9LACO</name>
<organism evidence="2 3">
    <name type="scientific">Bombilactobacillus folatiphilus</name>
    <dbReference type="NCBI Taxonomy" id="2923362"/>
    <lineage>
        <taxon>Bacteria</taxon>
        <taxon>Bacillati</taxon>
        <taxon>Bacillota</taxon>
        <taxon>Bacilli</taxon>
        <taxon>Lactobacillales</taxon>
        <taxon>Lactobacillaceae</taxon>
        <taxon>Bombilactobacillus</taxon>
    </lineage>
</organism>
<keyword evidence="3" id="KW-1185">Reference proteome</keyword>
<feature type="signal peptide" evidence="1">
    <location>
        <begin position="1"/>
        <end position="26"/>
    </location>
</feature>